<feature type="transmembrane region" description="Helical" evidence="1">
    <location>
        <begin position="6"/>
        <end position="24"/>
    </location>
</feature>
<dbReference type="KEGG" id="mlil:QLS71_005120"/>
<keyword evidence="1" id="KW-1133">Transmembrane helix</keyword>
<evidence type="ECO:0000313" key="3">
    <source>
        <dbReference type="Proteomes" id="UP001224325"/>
    </source>
</evidence>
<sequence>MKTSQYLLLSFFGFITIATLVLYIDSREAYTLRLAGNPKDYNYSFAGKLIPPVNLESFSVIVADPEAKIQIESDSVNTMSALFFQRDTILKLPEYKILNDTLYVSKSNGSANTIIKCKSVKSIVGKKDSNIYLINFDSDSLLVTLIGSKLNGNIKNKLIGYVEIKANKKSEMYLNQSNINSIKLNIDNSKIYFMGRNDIKTFKAVLTNNAQLQTSKSKKLIIDCDVSSKYSILN</sequence>
<dbReference type="Proteomes" id="UP001224325">
    <property type="component" value="Chromosome"/>
</dbReference>
<proteinExistence type="predicted"/>
<evidence type="ECO:0000256" key="1">
    <source>
        <dbReference type="SAM" id="Phobius"/>
    </source>
</evidence>
<dbReference type="AlphaFoldDB" id="A0AAU7EK33"/>
<gene>
    <name evidence="2" type="ORF">QLS71_005120</name>
</gene>
<name>A0AAU7EK33_9FLAO</name>
<dbReference type="RefSeq" id="WP_308991399.1">
    <property type="nucleotide sequence ID" value="NZ_CP155618.1"/>
</dbReference>
<dbReference type="EMBL" id="CP155618">
    <property type="protein sequence ID" value="XBL15397.1"/>
    <property type="molecule type" value="Genomic_DNA"/>
</dbReference>
<keyword evidence="3" id="KW-1185">Reference proteome</keyword>
<accession>A0AAU7EK33</accession>
<protein>
    <recommendedName>
        <fullName evidence="4">Auto-transporter adhesin head GIN domain-containing protein</fullName>
    </recommendedName>
</protein>
<evidence type="ECO:0008006" key="4">
    <source>
        <dbReference type="Google" id="ProtNLM"/>
    </source>
</evidence>
<evidence type="ECO:0000313" key="2">
    <source>
        <dbReference type="EMBL" id="XBL15397.1"/>
    </source>
</evidence>
<keyword evidence="1" id="KW-0472">Membrane</keyword>
<keyword evidence="1" id="KW-0812">Transmembrane</keyword>
<reference evidence="2" key="1">
    <citation type="submission" date="2024-04" db="EMBL/GenBank/DDBJ databases">
        <title>Mariniflexile litorale, isolated from the shallow sediments of the Sea of Japan.</title>
        <authorList>
            <person name="Romanenko L."/>
            <person name="Isaeva M."/>
        </authorList>
    </citation>
    <scope>NUCLEOTIDE SEQUENCE [LARGE SCALE GENOMIC DNA]</scope>
    <source>
        <strain evidence="2">KMM 9835</strain>
    </source>
</reference>
<organism evidence="2 3">
    <name type="scientific">Mariniflexile litorale</name>
    <dbReference type="NCBI Taxonomy" id="3045158"/>
    <lineage>
        <taxon>Bacteria</taxon>
        <taxon>Pseudomonadati</taxon>
        <taxon>Bacteroidota</taxon>
        <taxon>Flavobacteriia</taxon>
        <taxon>Flavobacteriales</taxon>
        <taxon>Flavobacteriaceae</taxon>
        <taxon>Mariniflexile</taxon>
    </lineage>
</organism>